<reference evidence="14" key="1">
    <citation type="journal article" date="2019" name="Int. J. Syst. Evol. Microbiol.">
        <title>The Global Catalogue of Microorganisms (GCM) 10K type strain sequencing project: providing services to taxonomists for standard genome sequencing and annotation.</title>
        <authorList>
            <consortium name="The Broad Institute Genomics Platform"/>
            <consortium name="The Broad Institute Genome Sequencing Center for Infectious Disease"/>
            <person name="Wu L."/>
            <person name="Ma J."/>
        </authorList>
    </citation>
    <scope>NUCLEOTIDE SEQUENCE [LARGE SCALE GENOMIC DNA]</scope>
    <source>
        <strain evidence="14">CGMCC 1.12664</strain>
    </source>
</reference>
<evidence type="ECO:0000259" key="11">
    <source>
        <dbReference type="Pfam" id="PF25994"/>
    </source>
</evidence>
<evidence type="ECO:0000256" key="9">
    <source>
        <dbReference type="RuleBase" id="RU365093"/>
    </source>
</evidence>
<feature type="domain" description="AprE-like long alpha-helical hairpin" evidence="11">
    <location>
        <begin position="91"/>
        <end position="278"/>
    </location>
</feature>
<dbReference type="InterPro" id="IPR058982">
    <property type="entry name" value="Beta-barrel_AprE"/>
</dbReference>
<evidence type="ECO:0000259" key="12">
    <source>
        <dbReference type="Pfam" id="PF26002"/>
    </source>
</evidence>
<gene>
    <name evidence="13" type="ORF">GCM10011360_32550</name>
</gene>
<dbReference type="InterPro" id="IPR050739">
    <property type="entry name" value="MFP"/>
</dbReference>
<dbReference type="PRINTS" id="PR01490">
    <property type="entry name" value="RTXTOXIND"/>
</dbReference>
<keyword evidence="6" id="KW-0812">Transmembrane</keyword>
<keyword evidence="7" id="KW-1133">Transmembrane helix</keyword>
<comment type="subcellular location">
    <subcellularLocation>
        <location evidence="1 9">Cell inner membrane</location>
        <topology evidence="1 9">Single-pass membrane protein</topology>
    </subcellularLocation>
</comment>
<dbReference type="Gene3D" id="2.40.30.170">
    <property type="match status" value="1"/>
</dbReference>
<evidence type="ECO:0000256" key="4">
    <source>
        <dbReference type="ARBA" id="ARBA00022475"/>
    </source>
</evidence>
<feature type="domain" description="AprE-like beta-barrel" evidence="12">
    <location>
        <begin position="323"/>
        <end position="412"/>
    </location>
</feature>
<keyword evidence="8" id="KW-0472">Membrane</keyword>
<keyword evidence="5 9" id="KW-0997">Cell inner membrane</keyword>
<accession>A0A917EHH3</accession>
<keyword evidence="10" id="KW-0175">Coiled coil</keyword>
<dbReference type="Pfam" id="PF26002">
    <property type="entry name" value="Beta-barrel_AprE"/>
    <property type="match status" value="1"/>
</dbReference>
<dbReference type="GO" id="GO:0015031">
    <property type="term" value="P:protein transport"/>
    <property type="evidence" value="ECO:0007669"/>
    <property type="project" value="InterPro"/>
</dbReference>
<feature type="coiled-coil region" evidence="10">
    <location>
        <begin position="152"/>
        <end position="193"/>
    </location>
</feature>
<dbReference type="InterPro" id="IPR010129">
    <property type="entry name" value="T1SS_HlyD"/>
</dbReference>
<evidence type="ECO:0000313" key="14">
    <source>
        <dbReference type="Proteomes" id="UP000612855"/>
    </source>
</evidence>
<dbReference type="InterPro" id="IPR058781">
    <property type="entry name" value="HH_AprE-like"/>
</dbReference>
<evidence type="ECO:0000256" key="3">
    <source>
        <dbReference type="ARBA" id="ARBA00022448"/>
    </source>
</evidence>
<protein>
    <recommendedName>
        <fullName evidence="9">Membrane fusion protein (MFP) family protein</fullName>
    </recommendedName>
</protein>
<evidence type="ECO:0000256" key="1">
    <source>
        <dbReference type="ARBA" id="ARBA00004377"/>
    </source>
</evidence>
<keyword evidence="4 9" id="KW-1003">Cell membrane</keyword>
<dbReference type="Gene3D" id="2.40.50.100">
    <property type="match status" value="1"/>
</dbReference>
<evidence type="ECO:0000256" key="8">
    <source>
        <dbReference type="ARBA" id="ARBA00023136"/>
    </source>
</evidence>
<dbReference type="EMBL" id="BMFJ01000002">
    <property type="protein sequence ID" value="GGE42650.1"/>
    <property type="molecule type" value="Genomic_DNA"/>
</dbReference>
<evidence type="ECO:0000256" key="2">
    <source>
        <dbReference type="ARBA" id="ARBA00009477"/>
    </source>
</evidence>
<dbReference type="PANTHER" id="PTHR30386:SF17">
    <property type="entry name" value="ALKALINE PROTEASE SECRETION PROTEIN APRE"/>
    <property type="match status" value="1"/>
</dbReference>
<sequence>MTDTEAKTWSVKGPMIAGFIVLLLLVGGFGTWSIFTNISGAVIADGQLEVDRNRQIVQHLDGGVVSEILVREGMSVDAGQLLVRLDDTQLRSQLAIIEGQLYEIMSRRGRLEAERDSTDDITFDPLLIEVAASRPDVQKLMTGQTSLFLARRDSVRNELEQLTKRRDQIANQIEGIDAQREALSRQIDLIQTELTDQQSLLDKGLAQASRVSALRREDARMSGDRGELTAQRAEAEGRVTEIDIEMLKLGTARREEAITTLRDLEYRELELAEQRRALLEQLDRLDIRAPVAGVVYDLQVFAERSVLRPADPVLYLVPQDRPLIIAARIEPIHIDQLRMDQQVNVRFASFDQRSTPELEGRVTQISPDAFVDQTTGRSFYRSEIVLNDGERDKLPEGAHLIPGMPIQAYIKTDDRTPMAYFMRPFIEYFAKAFREA</sequence>
<dbReference type="GO" id="GO:0005886">
    <property type="term" value="C:plasma membrane"/>
    <property type="evidence" value="ECO:0007669"/>
    <property type="project" value="UniProtKB-SubCell"/>
</dbReference>
<dbReference type="PANTHER" id="PTHR30386">
    <property type="entry name" value="MEMBRANE FUSION SUBUNIT OF EMRAB-TOLC MULTIDRUG EFFLUX PUMP"/>
    <property type="match status" value="1"/>
</dbReference>
<evidence type="ECO:0000313" key="13">
    <source>
        <dbReference type="EMBL" id="GGE42650.1"/>
    </source>
</evidence>
<dbReference type="Proteomes" id="UP000612855">
    <property type="component" value="Unassembled WGS sequence"/>
</dbReference>
<proteinExistence type="inferred from homology"/>
<evidence type="ECO:0000256" key="7">
    <source>
        <dbReference type="ARBA" id="ARBA00022989"/>
    </source>
</evidence>
<keyword evidence="3 9" id="KW-0813">Transport</keyword>
<dbReference type="Pfam" id="PF25994">
    <property type="entry name" value="HH_AprE"/>
    <property type="match status" value="1"/>
</dbReference>
<keyword evidence="14" id="KW-1185">Reference proteome</keyword>
<evidence type="ECO:0000256" key="10">
    <source>
        <dbReference type="SAM" id="Coils"/>
    </source>
</evidence>
<comment type="caution">
    <text evidence="13">The sequence shown here is derived from an EMBL/GenBank/DDBJ whole genome shotgun (WGS) entry which is preliminary data.</text>
</comment>
<dbReference type="AlphaFoldDB" id="A0A917EHH3"/>
<name>A0A917EHH3_9RHOB</name>
<dbReference type="RefSeq" id="WP_188478879.1">
    <property type="nucleotide sequence ID" value="NZ_BMFJ01000002.1"/>
</dbReference>
<comment type="similarity">
    <text evidence="2 9">Belongs to the membrane fusion protein (MFP) (TC 8.A.1) family.</text>
</comment>
<organism evidence="13 14">
    <name type="scientific">Primorskyibacter flagellatus</name>
    <dbReference type="NCBI Taxonomy" id="1387277"/>
    <lineage>
        <taxon>Bacteria</taxon>
        <taxon>Pseudomonadati</taxon>
        <taxon>Pseudomonadota</taxon>
        <taxon>Alphaproteobacteria</taxon>
        <taxon>Rhodobacterales</taxon>
        <taxon>Roseobacteraceae</taxon>
        <taxon>Primorskyibacter</taxon>
    </lineage>
</organism>
<evidence type="ECO:0000256" key="6">
    <source>
        <dbReference type="ARBA" id="ARBA00022692"/>
    </source>
</evidence>
<evidence type="ECO:0000256" key="5">
    <source>
        <dbReference type="ARBA" id="ARBA00022519"/>
    </source>
</evidence>
<dbReference type="NCBIfam" id="TIGR01843">
    <property type="entry name" value="type_I_hlyD"/>
    <property type="match status" value="1"/>
</dbReference>